<protein>
    <submittedName>
        <fullName evidence="1">Uncharacterized protein</fullName>
    </submittedName>
</protein>
<evidence type="ECO:0000313" key="1">
    <source>
        <dbReference type="EMBL" id="MFC4869323.1"/>
    </source>
</evidence>
<accession>A0ABV9SSI8</accession>
<dbReference type="RefSeq" id="WP_344142991.1">
    <property type="nucleotide sequence ID" value="NZ_BAAAQI010000006.1"/>
</dbReference>
<organism evidence="1 2">
    <name type="scientific">Streptomonospora arabica</name>
    <dbReference type="NCBI Taxonomy" id="412417"/>
    <lineage>
        <taxon>Bacteria</taxon>
        <taxon>Bacillati</taxon>
        <taxon>Actinomycetota</taxon>
        <taxon>Actinomycetes</taxon>
        <taxon>Streptosporangiales</taxon>
        <taxon>Nocardiopsidaceae</taxon>
        <taxon>Streptomonospora</taxon>
    </lineage>
</organism>
<keyword evidence="2" id="KW-1185">Reference proteome</keyword>
<gene>
    <name evidence="1" type="ORF">ACFPCZ_22035</name>
</gene>
<dbReference type="Proteomes" id="UP001595858">
    <property type="component" value="Unassembled WGS sequence"/>
</dbReference>
<comment type="caution">
    <text evidence="1">The sequence shown here is derived from an EMBL/GenBank/DDBJ whole genome shotgun (WGS) entry which is preliminary data.</text>
</comment>
<proteinExistence type="predicted"/>
<name>A0ABV9SSI8_9ACTN</name>
<sequence length="85" mass="8845">MGFSEEVVSGDRRRALQALRDELAARIPAASDREAAPLATQLRQVLAELDALNTGEEGDVVDDLSARRAARRAGAADQGGAAGAE</sequence>
<dbReference type="EMBL" id="JBHSIY010000028">
    <property type="protein sequence ID" value="MFC4869323.1"/>
    <property type="molecule type" value="Genomic_DNA"/>
</dbReference>
<reference evidence="2" key="1">
    <citation type="journal article" date="2019" name="Int. J. Syst. Evol. Microbiol.">
        <title>The Global Catalogue of Microorganisms (GCM) 10K type strain sequencing project: providing services to taxonomists for standard genome sequencing and annotation.</title>
        <authorList>
            <consortium name="The Broad Institute Genomics Platform"/>
            <consortium name="The Broad Institute Genome Sequencing Center for Infectious Disease"/>
            <person name="Wu L."/>
            <person name="Ma J."/>
        </authorList>
    </citation>
    <scope>NUCLEOTIDE SEQUENCE [LARGE SCALE GENOMIC DNA]</scope>
    <source>
        <strain evidence="2">CGMCC 4.7304</strain>
    </source>
</reference>
<evidence type="ECO:0000313" key="2">
    <source>
        <dbReference type="Proteomes" id="UP001595858"/>
    </source>
</evidence>